<feature type="region of interest" description="Disordered" evidence="6">
    <location>
        <begin position="374"/>
        <end position="401"/>
    </location>
</feature>
<evidence type="ECO:0000256" key="3">
    <source>
        <dbReference type="ARBA" id="ARBA00022777"/>
    </source>
</evidence>
<feature type="region of interest" description="Disordered" evidence="6">
    <location>
        <begin position="305"/>
        <end position="348"/>
    </location>
</feature>
<sequence length="765" mass="77814">MKPLNATDPQRIGPYALAGRLGSGGMGEVYLGRSAGGRTVAVKVVRPDLAQDPPFRERFKREVVAARRVSGAFTAPVVDADVDAEIPWMATAFVVGLSLQSVVAAHGPLPEDTLRMLTAGLAEALLSVHGAKVIHRDLKPANVLLALDGPHMIDFGIARATDGTALTSTGAVIGSAPYMSPEQAVGQHLSAASDVFSLGSTIAFAAGGAGPFGDGVAAAVLFRVVHTEPDLSYVPPRLRPLIERCLAKDPSARPTPRDVIAYAERSERPDGGGAGVRPTTGWLPGPVAADVLALRAVLTSLPEPAPTIPLPDGADAPAGRAPDGTTEVLPHTPAEPLPGGTGGADGPGRRRLLLGLAGGALAAATGGGVWALIRKDSDKDPSGGASGKGSGSTPRPDGKEVPEAGLAWQLDLPAACGQVLSANGVVACVSLSQVFGVDGGGERIWTVEAQDHDLAFASTGTMPRVVAGVDGGRLHVGGTAVPTLSGTEVRDGGAAVLGVRMSDGGQPAVAALTETGSLGVASFCGVRDGRAHLFTMAGQDGKGGGVWALDLASRRTAWFHPGETETLFSAVPRPGESMLYSGRSRVVGLDGEGKTVWKKEITATLAAAGRYAFLHGTGGDLTAVEPGTGREAWKTEGAVGASARGGGVASDTGGAVVFVLLRDGDDGFALAALDSATGEAKWRKPVPAGAAKAGARLLHSDGNVYLMGADCVVWALDASKGAFRWKYSGWKGKDPMDLAWDAGDGRLCLSAPRTRTVATLYANGA</sequence>
<dbReference type="SMART" id="SM00220">
    <property type="entry name" value="S_TKc"/>
    <property type="match status" value="1"/>
</dbReference>
<evidence type="ECO:0000313" key="8">
    <source>
        <dbReference type="EMBL" id="QEU75958.1"/>
    </source>
</evidence>
<dbReference type="AlphaFoldDB" id="A0A5J6FHW9"/>
<dbReference type="Pfam" id="PF13360">
    <property type="entry name" value="PQQ_2"/>
    <property type="match status" value="1"/>
</dbReference>
<dbReference type="EMBL" id="CP023702">
    <property type="protein sequence ID" value="QEU75958.1"/>
    <property type="molecule type" value="Genomic_DNA"/>
</dbReference>
<feature type="domain" description="Protein kinase" evidence="7">
    <location>
        <begin position="15"/>
        <end position="265"/>
    </location>
</feature>
<gene>
    <name evidence="8" type="ORF">CP967_31875</name>
</gene>
<dbReference type="InterPro" id="IPR011047">
    <property type="entry name" value="Quinoprotein_ADH-like_sf"/>
</dbReference>
<evidence type="ECO:0000256" key="4">
    <source>
        <dbReference type="ARBA" id="ARBA00022840"/>
    </source>
</evidence>
<proteinExistence type="predicted"/>
<dbReference type="InterPro" id="IPR011009">
    <property type="entry name" value="Kinase-like_dom_sf"/>
</dbReference>
<keyword evidence="9" id="KW-1185">Reference proteome</keyword>
<dbReference type="Gene3D" id="2.130.10.10">
    <property type="entry name" value="YVTN repeat-like/Quinoprotein amine dehydrogenase"/>
    <property type="match status" value="2"/>
</dbReference>
<dbReference type="InterPro" id="IPR002372">
    <property type="entry name" value="PQQ_rpt_dom"/>
</dbReference>
<dbReference type="RefSeq" id="WP_150491271.1">
    <property type="nucleotide sequence ID" value="NZ_BMUV01000003.1"/>
</dbReference>
<dbReference type="SUPFAM" id="SSF56112">
    <property type="entry name" value="Protein kinase-like (PK-like)"/>
    <property type="match status" value="1"/>
</dbReference>
<dbReference type="PROSITE" id="PS50011">
    <property type="entry name" value="PROTEIN_KINASE_DOM"/>
    <property type="match status" value="1"/>
</dbReference>
<dbReference type="InterPro" id="IPR017441">
    <property type="entry name" value="Protein_kinase_ATP_BS"/>
</dbReference>
<reference evidence="8 9" key="1">
    <citation type="submission" date="2017-09" db="EMBL/GenBank/DDBJ databases">
        <authorList>
            <person name="Lee N."/>
            <person name="Cho B.-K."/>
        </authorList>
    </citation>
    <scope>NUCLEOTIDE SEQUENCE [LARGE SCALE GENOMIC DNA]</scope>
    <source>
        <strain evidence="8 9">ATCC 12769</strain>
    </source>
</reference>
<dbReference type="PROSITE" id="PS00108">
    <property type="entry name" value="PROTEIN_KINASE_ST"/>
    <property type="match status" value="1"/>
</dbReference>
<dbReference type="InterPro" id="IPR000719">
    <property type="entry name" value="Prot_kinase_dom"/>
</dbReference>
<evidence type="ECO:0000313" key="9">
    <source>
        <dbReference type="Proteomes" id="UP000326178"/>
    </source>
</evidence>
<protein>
    <recommendedName>
        <fullName evidence="7">Protein kinase domain-containing protein</fullName>
    </recommendedName>
</protein>
<dbReference type="SUPFAM" id="SSF50998">
    <property type="entry name" value="Quinoprotein alcohol dehydrogenase-like"/>
    <property type="match status" value="2"/>
</dbReference>
<feature type="region of interest" description="Disordered" evidence="6">
    <location>
        <begin position="261"/>
        <end position="281"/>
    </location>
</feature>
<name>A0A5J6FHW9_9ACTN</name>
<dbReference type="KEGG" id="snk:CP967_31875"/>
<evidence type="ECO:0000259" key="7">
    <source>
        <dbReference type="PROSITE" id="PS50011"/>
    </source>
</evidence>
<dbReference type="OrthoDB" id="4024873at2"/>
<evidence type="ECO:0000256" key="5">
    <source>
        <dbReference type="PROSITE-ProRule" id="PRU10141"/>
    </source>
</evidence>
<dbReference type="Gene3D" id="1.10.510.10">
    <property type="entry name" value="Transferase(Phosphotransferase) domain 1"/>
    <property type="match status" value="1"/>
</dbReference>
<dbReference type="PANTHER" id="PTHR43289:SF34">
    <property type="entry name" value="SERINE_THREONINE-PROTEIN KINASE YBDM-RELATED"/>
    <property type="match status" value="1"/>
</dbReference>
<evidence type="ECO:0000256" key="1">
    <source>
        <dbReference type="ARBA" id="ARBA00022679"/>
    </source>
</evidence>
<dbReference type="PANTHER" id="PTHR43289">
    <property type="entry name" value="MITOGEN-ACTIVATED PROTEIN KINASE KINASE KINASE 20-RELATED"/>
    <property type="match status" value="1"/>
</dbReference>
<keyword evidence="3" id="KW-0418">Kinase</keyword>
<keyword evidence="2 5" id="KW-0547">Nucleotide-binding</keyword>
<evidence type="ECO:0000256" key="6">
    <source>
        <dbReference type="SAM" id="MobiDB-lite"/>
    </source>
</evidence>
<dbReference type="CDD" id="cd14014">
    <property type="entry name" value="STKc_PknB_like"/>
    <property type="match status" value="1"/>
</dbReference>
<dbReference type="Gene3D" id="3.30.200.20">
    <property type="entry name" value="Phosphorylase Kinase, domain 1"/>
    <property type="match status" value="1"/>
</dbReference>
<dbReference type="InterPro" id="IPR008271">
    <property type="entry name" value="Ser/Thr_kinase_AS"/>
</dbReference>
<accession>A0A5J6FHW9</accession>
<dbReference type="Pfam" id="PF00069">
    <property type="entry name" value="Pkinase"/>
    <property type="match status" value="1"/>
</dbReference>
<feature type="binding site" evidence="5">
    <location>
        <position position="43"/>
    </location>
    <ligand>
        <name>ATP</name>
        <dbReference type="ChEBI" id="CHEBI:30616"/>
    </ligand>
</feature>
<dbReference type="GO" id="GO:0005524">
    <property type="term" value="F:ATP binding"/>
    <property type="evidence" value="ECO:0007669"/>
    <property type="project" value="UniProtKB-UniRule"/>
</dbReference>
<dbReference type="InterPro" id="IPR015943">
    <property type="entry name" value="WD40/YVTN_repeat-like_dom_sf"/>
</dbReference>
<feature type="compositionally biased region" description="Low complexity" evidence="6">
    <location>
        <begin position="311"/>
        <end position="324"/>
    </location>
</feature>
<keyword evidence="4 5" id="KW-0067">ATP-binding</keyword>
<evidence type="ECO:0000256" key="2">
    <source>
        <dbReference type="ARBA" id="ARBA00022741"/>
    </source>
</evidence>
<dbReference type="GO" id="GO:0004674">
    <property type="term" value="F:protein serine/threonine kinase activity"/>
    <property type="evidence" value="ECO:0007669"/>
    <property type="project" value="TreeGrafter"/>
</dbReference>
<dbReference type="PROSITE" id="PS00107">
    <property type="entry name" value="PROTEIN_KINASE_ATP"/>
    <property type="match status" value="1"/>
</dbReference>
<keyword evidence="1" id="KW-0808">Transferase</keyword>
<organism evidence="8 9">
    <name type="scientific">Streptomyces nitrosporeus</name>
    <dbReference type="NCBI Taxonomy" id="28894"/>
    <lineage>
        <taxon>Bacteria</taxon>
        <taxon>Bacillati</taxon>
        <taxon>Actinomycetota</taxon>
        <taxon>Actinomycetes</taxon>
        <taxon>Kitasatosporales</taxon>
        <taxon>Streptomycetaceae</taxon>
        <taxon>Streptomyces</taxon>
    </lineage>
</organism>
<dbReference type="Proteomes" id="UP000326178">
    <property type="component" value="Chromosome"/>
</dbReference>